<protein>
    <submittedName>
        <fullName evidence="6">UspA domain protein</fullName>
    </submittedName>
</protein>
<accession>D1C5I6</accession>
<evidence type="ECO:0000259" key="5">
    <source>
        <dbReference type="PROSITE" id="PS51371"/>
    </source>
</evidence>
<keyword evidence="2" id="KW-0547">Nucleotide-binding</keyword>
<organism evidence="6 7">
    <name type="scientific">Sphaerobacter thermophilus (strain ATCC 49802 / DSM 20745 / KCCM 41009 / NCIMB 13125 / S 6022)</name>
    <dbReference type="NCBI Taxonomy" id="479434"/>
    <lineage>
        <taxon>Bacteria</taxon>
        <taxon>Pseudomonadati</taxon>
        <taxon>Thermomicrobiota</taxon>
        <taxon>Thermomicrobia</taxon>
        <taxon>Sphaerobacterales</taxon>
        <taxon>Sphaerobacterineae</taxon>
        <taxon>Sphaerobacteraceae</taxon>
        <taxon>Sphaerobacter</taxon>
    </lineage>
</organism>
<dbReference type="GO" id="GO:0005524">
    <property type="term" value="F:ATP binding"/>
    <property type="evidence" value="ECO:0007669"/>
    <property type="project" value="UniProtKB-KW"/>
</dbReference>
<dbReference type="InterPro" id="IPR014729">
    <property type="entry name" value="Rossmann-like_a/b/a_fold"/>
</dbReference>
<keyword evidence="7" id="KW-1185">Reference proteome</keyword>
<sequence>MSKTIVVPLVAPHLDVNKVSQQALPIARALMARTDALVTLVSVIEVPREYAALVGALGLESSVQQDWIEERREFLEQIARTFPEGRATVVVRVGDPASELLDLARDIDDPVVVMTSHVRTGLQRALLGSVTYRVVHESEWPTIVVPASSEVSGAETARLQRILVPLDGSSFCEQALERMLAVLGTEGLELHLLHVIEPPALHPDFTALEYMSEARDWAIEYLAGVTERLSSRGITAVAEVRTGRIAEEIQRAARDIGADMIAMATHSRRGLQRVVFGSVAQRVLSESHVPLFLHRPMEAVQVEAARPAEATAAPSQPRLVSEVMSPPVMAVREGATLEEAERLMREHGTDMLPVVDWRSRLVGVIRRSDLPDKRTKASE</sequence>
<dbReference type="InParanoid" id="D1C5I6"/>
<dbReference type="SMART" id="SM00116">
    <property type="entry name" value="CBS"/>
    <property type="match status" value="1"/>
</dbReference>
<dbReference type="OrthoDB" id="9808582at2"/>
<gene>
    <name evidence="6" type="ordered locus">Sthe_0063</name>
</gene>
<name>D1C5I6_SPHTD</name>
<dbReference type="InterPro" id="IPR006015">
    <property type="entry name" value="Universal_stress_UspA"/>
</dbReference>
<dbReference type="RefSeq" id="WP_012870551.1">
    <property type="nucleotide sequence ID" value="NC_013523.1"/>
</dbReference>
<dbReference type="Pfam" id="PF00582">
    <property type="entry name" value="Usp"/>
    <property type="match status" value="2"/>
</dbReference>
<proteinExistence type="inferred from homology"/>
<dbReference type="STRING" id="479434.Sthe_0063"/>
<dbReference type="eggNOG" id="COG0517">
    <property type="taxonomic scope" value="Bacteria"/>
</dbReference>
<dbReference type="PANTHER" id="PTHR46268:SF27">
    <property type="entry name" value="UNIVERSAL STRESS PROTEIN RV2623"/>
    <property type="match status" value="1"/>
</dbReference>
<dbReference type="AlphaFoldDB" id="D1C5I6"/>
<dbReference type="PRINTS" id="PR01438">
    <property type="entry name" value="UNVRSLSTRESS"/>
</dbReference>
<evidence type="ECO:0000256" key="3">
    <source>
        <dbReference type="ARBA" id="ARBA00022840"/>
    </source>
</evidence>
<evidence type="ECO:0000256" key="2">
    <source>
        <dbReference type="ARBA" id="ARBA00022741"/>
    </source>
</evidence>
<evidence type="ECO:0000256" key="4">
    <source>
        <dbReference type="PROSITE-ProRule" id="PRU00703"/>
    </source>
</evidence>
<keyword evidence="3" id="KW-0067">ATP-binding</keyword>
<dbReference type="HOGENOM" id="CLU_049301_2_1_0"/>
<dbReference type="CDD" id="cd02205">
    <property type="entry name" value="CBS_pair_SF"/>
    <property type="match status" value="1"/>
</dbReference>
<dbReference type="PROSITE" id="PS51371">
    <property type="entry name" value="CBS"/>
    <property type="match status" value="1"/>
</dbReference>
<dbReference type="KEGG" id="sti:Sthe_0063"/>
<evidence type="ECO:0000313" key="6">
    <source>
        <dbReference type="EMBL" id="ACZ37502.1"/>
    </source>
</evidence>
<dbReference type="CDD" id="cd00293">
    <property type="entry name" value="USP-like"/>
    <property type="match status" value="2"/>
</dbReference>
<feature type="domain" description="CBS" evidence="5">
    <location>
        <begin position="324"/>
        <end position="379"/>
    </location>
</feature>
<dbReference type="InterPro" id="IPR006016">
    <property type="entry name" value="UspA"/>
</dbReference>
<dbReference type="SUPFAM" id="SSF52402">
    <property type="entry name" value="Adenine nucleotide alpha hydrolases-like"/>
    <property type="match status" value="2"/>
</dbReference>
<dbReference type="Pfam" id="PF00571">
    <property type="entry name" value="CBS"/>
    <property type="match status" value="1"/>
</dbReference>
<dbReference type="InterPro" id="IPR000644">
    <property type="entry name" value="CBS_dom"/>
</dbReference>
<comment type="similarity">
    <text evidence="1">Belongs to the universal stress protein A family.</text>
</comment>
<dbReference type="EMBL" id="CP001823">
    <property type="protein sequence ID" value="ACZ37502.1"/>
    <property type="molecule type" value="Genomic_DNA"/>
</dbReference>
<dbReference type="PANTHER" id="PTHR46268">
    <property type="entry name" value="STRESS RESPONSE PROTEIN NHAX"/>
    <property type="match status" value="1"/>
</dbReference>
<dbReference type="InterPro" id="IPR046342">
    <property type="entry name" value="CBS_dom_sf"/>
</dbReference>
<dbReference type="Gene3D" id="3.40.50.620">
    <property type="entry name" value="HUPs"/>
    <property type="match status" value="2"/>
</dbReference>
<evidence type="ECO:0000313" key="7">
    <source>
        <dbReference type="Proteomes" id="UP000002027"/>
    </source>
</evidence>
<dbReference type="eggNOG" id="COG0589">
    <property type="taxonomic scope" value="Bacteria"/>
</dbReference>
<dbReference type="Gene3D" id="3.10.580.10">
    <property type="entry name" value="CBS-domain"/>
    <property type="match status" value="1"/>
</dbReference>
<dbReference type="Proteomes" id="UP000002027">
    <property type="component" value="Chromosome 1"/>
</dbReference>
<keyword evidence="4" id="KW-0129">CBS domain</keyword>
<reference evidence="6 7" key="2">
    <citation type="journal article" date="2010" name="Stand. Genomic Sci.">
        <title>Complete genome sequence of Desulfohalobium retbaense type strain (HR(100)).</title>
        <authorList>
            <person name="Spring S."/>
            <person name="Nolan M."/>
            <person name="Lapidus A."/>
            <person name="Glavina Del Rio T."/>
            <person name="Copeland A."/>
            <person name="Tice H."/>
            <person name="Cheng J.F."/>
            <person name="Lucas S."/>
            <person name="Land M."/>
            <person name="Chen F."/>
            <person name="Bruce D."/>
            <person name="Goodwin L."/>
            <person name="Pitluck S."/>
            <person name="Ivanova N."/>
            <person name="Mavromatis K."/>
            <person name="Mikhailova N."/>
            <person name="Pati A."/>
            <person name="Chen A."/>
            <person name="Palaniappan K."/>
            <person name="Hauser L."/>
            <person name="Chang Y.J."/>
            <person name="Jeffries C.D."/>
            <person name="Munk C."/>
            <person name="Kiss H."/>
            <person name="Chain P."/>
            <person name="Han C."/>
            <person name="Brettin T."/>
            <person name="Detter J.C."/>
            <person name="Schuler E."/>
            <person name="Goker M."/>
            <person name="Rohde M."/>
            <person name="Bristow J."/>
            <person name="Eisen J.A."/>
            <person name="Markowitz V."/>
            <person name="Hugenholtz P."/>
            <person name="Kyrpides N.C."/>
            <person name="Klenk H.P."/>
        </authorList>
    </citation>
    <scope>NUCLEOTIDE SEQUENCE [LARGE SCALE GENOMIC DNA]</scope>
    <source>
        <strain evidence="7">ATCC 49802 / DSM 20745 / S 6022</strain>
    </source>
</reference>
<reference evidence="7" key="1">
    <citation type="submission" date="2009-11" db="EMBL/GenBank/DDBJ databases">
        <title>The complete chromosome 1 of Sphaerobacter thermophilus DSM 20745.</title>
        <authorList>
            <person name="Lucas S."/>
            <person name="Copeland A."/>
            <person name="Lapidus A."/>
            <person name="Glavina del Rio T."/>
            <person name="Dalin E."/>
            <person name="Tice H."/>
            <person name="Bruce D."/>
            <person name="Goodwin L."/>
            <person name="Pitluck S."/>
            <person name="Kyrpides N."/>
            <person name="Mavromatis K."/>
            <person name="Ivanova N."/>
            <person name="Mikhailova N."/>
            <person name="LaButti K.M."/>
            <person name="Clum A."/>
            <person name="Sun H.I."/>
            <person name="Brettin T."/>
            <person name="Detter J.C."/>
            <person name="Han C."/>
            <person name="Larimer F."/>
            <person name="Land M."/>
            <person name="Hauser L."/>
            <person name="Markowitz V."/>
            <person name="Cheng J.F."/>
            <person name="Hugenholtz P."/>
            <person name="Woyke T."/>
            <person name="Wu D."/>
            <person name="Steenblock K."/>
            <person name="Schneider S."/>
            <person name="Pukall R."/>
            <person name="Goeker M."/>
            <person name="Klenk H.P."/>
            <person name="Eisen J.A."/>
        </authorList>
    </citation>
    <scope>NUCLEOTIDE SEQUENCE [LARGE SCALE GENOMIC DNA]</scope>
    <source>
        <strain evidence="7">ATCC 49802 / DSM 20745 / S 6022</strain>
    </source>
</reference>
<dbReference type="SUPFAM" id="SSF54631">
    <property type="entry name" value="CBS-domain pair"/>
    <property type="match status" value="1"/>
</dbReference>
<evidence type="ECO:0000256" key="1">
    <source>
        <dbReference type="ARBA" id="ARBA00008791"/>
    </source>
</evidence>